<dbReference type="HOGENOM" id="CLU_118521_0_0_4"/>
<proteinExistence type="predicted"/>
<dbReference type="AlphaFoldDB" id="S6AN33"/>
<dbReference type="EMBL" id="AP013066">
    <property type="protein sequence ID" value="BAN36219.1"/>
    <property type="molecule type" value="Genomic_DNA"/>
</dbReference>
<evidence type="ECO:0000259" key="1">
    <source>
        <dbReference type="Pfam" id="PF13501"/>
    </source>
</evidence>
<dbReference type="KEGG" id="sdr:SCD_n02411"/>
<dbReference type="InterPro" id="IPR016568">
    <property type="entry name" value="Sulphur_oxidation_SoxY"/>
</dbReference>
<keyword evidence="2" id="KW-0812">Transmembrane</keyword>
<dbReference type="Pfam" id="PF13501">
    <property type="entry name" value="SoxY"/>
    <property type="match status" value="1"/>
</dbReference>
<dbReference type="Proteomes" id="UP000015559">
    <property type="component" value="Chromosome"/>
</dbReference>
<dbReference type="InterPro" id="IPR006311">
    <property type="entry name" value="TAT_signal"/>
</dbReference>
<evidence type="ECO:0000313" key="3">
    <source>
        <dbReference type="Proteomes" id="UP000015559"/>
    </source>
</evidence>
<gene>
    <name evidence="2" type="primary">soxY</name>
    <name evidence="2" type="ORF">SCD_n02411</name>
</gene>
<organism evidence="2 3">
    <name type="scientific">Sulfuricella denitrificans (strain DSM 22764 / NBRC 105220 / skB26)</name>
    <dbReference type="NCBI Taxonomy" id="1163617"/>
    <lineage>
        <taxon>Bacteria</taxon>
        <taxon>Pseudomonadati</taxon>
        <taxon>Pseudomonadota</taxon>
        <taxon>Betaproteobacteria</taxon>
        <taxon>Nitrosomonadales</taxon>
        <taxon>Sulfuricellaceae</taxon>
        <taxon>Sulfuricella</taxon>
    </lineage>
</organism>
<feature type="domain" description="Ig-like SoxY" evidence="1">
    <location>
        <begin position="61"/>
        <end position="155"/>
    </location>
</feature>
<keyword evidence="2" id="KW-0472">Membrane</keyword>
<dbReference type="InterPro" id="IPR038162">
    <property type="entry name" value="SoxY_sf"/>
</dbReference>
<dbReference type="STRING" id="1163617.SCD_n02411"/>
<sequence>MMNQLRRTFLKSTGAAGTVAVAIAAGLLRPGQVLAAEWNKVAFDATTTADAMKGMNVAGAAESKDILIKAPDIAENGAVVPVEVTSKIPGTTSIMILVEKNQNPLIAEFEFSNGAEGFVSTRIKMASTSHVKVVVKAGGKAYTTSKEVKVTIGGCGG</sequence>
<dbReference type="Gene3D" id="2.60.40.2470">
    <property type="entry name" value="SoxY domain"/>
    <property type="match status" value="1"/>
</dbReference>
<reference evidence="2 3" key="1">
    <citation type="journal article" date="2012" name="Appl. Environ. Microbiol.">
        <title>Draft genome sequence of a psychrotolerant sulfur-oxidizing bacterium, Sulfuricella denitrificans skB26, and proteomic insights into cold adaptation.</title>
        <authorList>
            <person name="Watanabe T."/>
            <person name="Kojima H."/>
            <person name="Fukui M."/>
        </authorList>
    </citation>
    <scope>NUCLEOTIDE SEQUENCE [LARGE SCALE GENOMIC DNA]</scope>
    <source>
        <strain evidence="3">skB26</strain>
    </source>
</reference>
<evidence type="ECO:0000313" key="2">
    <source>
        <dbReference type="EMBL" id="BAN36219.1"/>
    </source>
</evidence>
<keyword evidence="3" id="KW-1185">Reference proteome</keyword>
<name>S6AN33_SULDS</name>
<dbReference type="eggNOG" id="COG5501">
    <property type="taxonomic scope" value="Bacteria"/>
</dbReference>
<protein>
    <submittedName>
        <fullName evidence="2">Transmembrane protein SoxY</fullName>
    </submittedName>
</protein>
<dbReference type="InterPro" id="IPR032711">
    <property type="entry name" value="SoxY"/>
</dbReference>
<accession>S6AN33</accession>
<dbReference type="PROSITE" id="PS51318">
    <property type="entry name" value="TAT"/>
    <property type="match status" value="1"/>
</dbReference>
<dbReference type="NCBIfam" id="TIGR04488">
    <property type="entry name" value="SoxY_true_GGCGG"/>
    <property type="match status" value="1"/>
</dbReference>
<dbReference type="PIRSF" id="PIRSF010312">
    <property type="entry name" value="Sulphur_oxidation_SoxY"/>
    <property type="match status" value="1"/>
</dbReference>